<name>A0A8T0XNJ3_PANVG</name>
<organism evidence="2 3">
    <name type="scientific">Panicum virgatum</name>
    <name type="common">Blackwell switchgrass</name>
    <dbReference type="NCBI Taxonomy" id="38727"/>
    <lineage>
        <taxon>Eukaryota</taxon>
        <taxon>Viridiplantae</taxon>
        <taxon>Streptophyta</taxon>
        <taxon>Embryophyta</taxon>
        <taxon>Tracheophyta</taxon>
        <taxon>Spermatophyta</taxon>
        <taxon>Magnoliopsida</taxon>
        <taxon>Liliopsida</taxon>
        <taxon>Poales</taxon>
        <taxon>Poaceae</taxon>
        <taxon>PACMAD clade</taxon>
        <taxon>Panicoideae</taxon>
        <taxon>Panicodae</taxon>
        <taxon>Paniceae</taxon>
        <taxon>Panicinae</taxon>
        <taxon>Panicum</taxon>
        <taxon>Panicum sect. Hiantes</taxon>
    </lineage>
</organism>
<dbReference type="AlphaFoldDB" id="A0A8T0XNJ3"/>
<comment type="caution">
    <text evidence="2">The sequence shown here is derived from an EMBL/GenBank/DDBJ whole genome shotgun (WGS) entry which is preliminary data.</text>
</comment>
<feature type="non-terminal residue" evidence="2">
    <location>
        <position position="99"/>
    </location>
</feature>
<dbReference type="Proteomes" id="UP000823388">
    <property type="component" value="Chromosome 1K"/>
</dbReference>
<sequence>MQLSSTSRIGGKGDQQPSGRADSVHVSSYLRQRRLPAGARAYAFMRLQRLAWEITRSCRQICYLWTWDNDWWMFVLGNQNNLLAQNNFARKRARMQNTE</sequence>
<accession>A0A8T0XNJ3</accession>
<proteinExistence type="predicted"/>
<evidence type="ECO:0000313" key="3">
    <source>
        <dbReference type="Proteomes" id="UP000823388"/>
    </source>
</evidence>
<feature type="region of interest" description="Disordered" evidence="1">
    <location>
        <begin position="1"/>
        <end position="25"/>
    </location>
</feature>
<reference evidence="2" key="1">
    <citation type="submission" date="2020-05" db="EMBL/GenBank/DDBJ databases">
        <title>WGS assembly of Panicum virgatum.</title>
        <authorList>
            <person name="Lovell J.T."/>
            <person name="Jenkins J."/>
            <person name="Shu S."/>
            <person name="Juenger T.E."/>
            <person name="Schmutz J."/>
        </authorList>
    </citation>
    <scope>NUCLEOTIDE SEQUENCE</scope>
    <source>
        <strain evidence="2">AP13</strain>
    </source>
</reference>
<keyword evidence="3" id="KW-1185">Reference proteome</keyword>
<evidence type="ECO:0000313" key="2">
    <source>
        <dbReference type="EMBL" id="KAG2660558.1"/>
    </source>
</evidence>
<gene>
    <name evidence="2" type="ORF">PVAP13_1KG450005</name>
</gene>
<evidence type="ECO:0000256" key="1">
    <source>
        <dbReference type="SAM" id="MobiDB-lite"/>
    </source>
</evidence>
<dbReference type="EMBL" id="CM029037">
    <property type="protein sequence ID" value="KAG2660558.1"/>
    <property type="molecule type" value="Genomic_DNA"/>
</dbReference>
<protein>
    <submittedName>
        <fullName evidence="2">Uncharacterized protein</fullName>
    </submittedName>
</protein>